<gene>
    <name evidence="1" type="ORF">O9G_005466</name>
</gene>
<keyword evidence="2" id="KW-1185">Reference proteome</keyword>
<evidence type="ECO:0000313" key="1">
    <source>
        <dbReference type="EMBL" id="EPZ34577.1"/>
    </source>
</evidence>
<evidence type="ECO:0000313" key="2">
    <source>
        <dbReference type="Proteomes" id="UP000030755"/>
    </source>
</evidence>
<accession>A0A075AWU2</accession>
<dbReference type="HOGENOM" id="CLU_243919_0_0_1"/>
<name>A0A075AWU2_ROZAC</name>
<reference evidence="1 2" key="1">
    <citation type="journal article" date="2013" name="Curr. Biol.">
        <title>Shared signatures of parasitism and phylogenomics unite Cryptomycota and microsporidia.</title>
        <authorList>
            <person name="James T.Y."/>
            <person name="Pelin A."/>
            <person name="Bonen L."/>
            <person name="Ahrendt S."/>
            <person name="Sain D."/>
            <person name="Corradi N."/>
            <person name="Stajich J.E."/>
        </authorList>
    </citation>
    <scope>NUCLEOTIDE SEQUENCE [LARGE SCALE GENOMIC DNA]</scope>
    <source>
        <strain evidence="1 2">CSF55</strain>
    </source>
</reference>
<dbReference type="Proteomes" id="UP000030755">
    <property type="component" value="Unassembled WGS sequence"/>
</dbReference>
<sequence length="1610" mass="190300">MDFFSTFDSKKTTLCLSVFENMFAILDTFSFSEHQSVIQKWTREWLTAGEGKMNCLFTLYEELKLATQKEHYPYLFRDLMLMISVGLIMYPESVYERVFDMIINTEENPMTQTSSQILLSNLVRCDTVPSDMIYKLLQVSPGKLRKKIGQLCTRFRRVAVLDRVFEDDCFDKKFRASILHGTSSDCIKRNLKEYENEREVNWKNLWMFNWKTVLDYKEKKMEECRNLQSRNEVWERWRLGRRISKECKARLLELTVKFPQVYARVGSEVNLCLMDQEDDRIMLATYPETFGMCVLKISKEELIKVFSQMLEKYNAARSGIFIQDTLQYERRLRNINIYLIWIIENLINEDDENKINIFKKCLDLLLEKNDLEKEDFSDCDDYLLSLSSDDEELKVEIRELMKSLAKIGECFINNFPNLGNFNKKQIVKKIELGDFFNIYLEVYRRVIDACVNRIDKVGLNDAKQTAIFEYMIESTNNLIAFYKQLMTKVENTFFDMKMEISESILCKLVEIFKINKNIHKKYPSQIASKFGKFNVDTFNKFHALVENFILQEWIYPNLDLYFNSLKKKARNKELLSNESVCKKLFEKEFVDLLFEFEFLDCENFLLKCYQHFKEISENLKSPDAYKFKIFSEGFCTFFRKAYLTALEKNIDGTLMLQNIPFYDIFLRFYCIDKNVVGKEDIKKFDTCEIIEFISDILRNFNLNAKGENLNVYSIYSYFDPELCDYFISEISKMIIDKDERVNKAFSRFLQDEKTFKFTQCLVIEILKNLEKRNVFLTYYTGELQEEDDEMFYKHLFPYIAHRDENSCRYFKHKLKVLKFEEKIEMLMNLNNMSRFHIVDKRTNENVKDYFVEYYNLMRPSLKRVVWSVISSAHPMINAEYFVERYIYALHSFDLELVFSVIRNCFNDLYSHDLKYFKSQFSNFIQNILHNALKLYYLFLKEKDQKWHTSQILINVEKWIQFVLSINFDFTRKLNSSSQIDFNLKLNIFRDPKALHLKNKVDPRILEMIQSFLIKSFISVLPQNFQFGMKKDVEFDVNLNPAYFVNKFEEIISFTRERLNDNVVTIFESISQIPDLGKSLIKKILKLFKNIFYNKKMQKDPNFIRVLNSYLNLFNNQEKMSEFSTYLIILRRFQKKNFDLILKAIKLYPELIFNGHIKNILFNKDQNSFFNLFSKSLKFSKSLSEINGTSKLSFHHQKVLLEYFKDNLSNSDLDIKSRTFCLKAITNLSITSINDLKNIWLQCKENGSLEDPLFIRVFINNGFVSRCNEIDAIFDFIFTNNLLHDKNVNINFISSLPKIVNRIGQNIFFSKLNDFIFNKNITLEMSSIKAFKHILPYQSASDLLYHFWNIRNNYPIDLSVTLITVFLERLNNFSNTRDWDLITDLANHANDISKTQDCALLLKMAKVKPFKCENYSFKDHFTFSNDQVANKYFHAVLLKIASIPLTKVEKFSSDCNTASLIMNQEEIIGQANKSVLSWLEKDVKSELNSLICSTISIYLRNVIVAPVYYLKTNSGDHVSNCIRLVCELTGEYNHGDVLESLIKELANCLLSSGPLGYIDKYSLSFKIQKYFDYRCSGFSKKFALDGKGIKLAIDSNEMSLKAIKSLQAASK</sequence>
<dbReference type="EMBL" id="KE560939">
    <property type="protein sequence ID" value="EPZ34577.1"/>
    <property type="molecule type" value="Genomic_DNA"/>
</dbReference>
<organism evidence="1 2">
    <name type="scientific">Rozella allomycis (strain CSF55)</name>
    <dbReference type="NCBI Taxonomy" id="988480"/>
    <lineage>
        <taxon>Eukaryota</taxon>
        <taxon>Fungi</taxon>
        <taxon>Fungi incertae sedis</taxon>
        <taxon>Cryptomycota</taxon>
        <taxon>Cryptomycota incertae sedis</taxon>
        <taxon>Rozella</taxon>
    </lineage>
</organism>
<proteinExistence type="predicted"/>
<protein>
    <submittedName>
        <fullName evidence="1">Uncharacterized protein</fullName>
    </submittedName>
</protein>